<accession>A0A409XJS3</accession>
<sequence length="864" mass="94865">MDPENQASSLLAPTVHNLASIKVFPLIPTLKRDITNTIDSALSWDQLTAADINFSIVRPIVNKYARLRNMAVVYACLVVRSYFLSESESDLAFSGVMTARANLCEILAMKLLSRFAHNYIQLVAVLTTTWNPLVGASSSVVEDVKQALNAHDDDMDSAQSAIEMAISTSAKNFLASPVTQQVVNDIYSGRVVFSVTAQRSILADNYKPRAIEMYNPHNAPFINHYRLRVPKYRTYLDFLNFTLLLFTFVLCLANRDRERLTFWEVAFMILGGAFALEEYTASTEHGWIIYIASMWNAFDFAFIAVFLAYFGMRVHGLRIGDLAMCDMAFDVLACGACILFPRLAFLAVSNKLIVLSLRAMIVQFVFFISIAAICFSGLLFTLWTLGEAHSFKLPYNNRPFNSPPFAASDNPVGTTQWTLKSIAWLMVQIWFGNTYLSFAQAASFHPLFGPILMTMFAALANTLLLTILISILSNTVARIDGNATQEYLFQYTIITIEGVKSDALFSYQPPFNILAFVILKPLSYMLTPRRLHSTNVFLIKLTSLPQLLLIGFYERFLSSGQKLRETGKGAAQTIFHSLPRHIKHMPFVEALVGSSTGDLYEAIFDVCDDGEYSIFNDEGEDEAGPALRSIDSRENVATGAASGRGARSRSRSVAPRIRTLRPTSVERQSIINDSNKAGTGMATGTGTGTGTTTPTSPSQARQRATSTMAPATPIQSTSGGNLNALSPPDSLSVVLTTERSPLMRLFGSRFSSQSRGFPPSASNESNNSNSGGGGLSVQTQNLAAAAQAQAQVAAQAAMSTEASVRNIEALLETVGQLPVHKLKEEMKELQDRQARIENLLLMLTRGMRNEASTSTTPHRQGTMS</sequence>
<evidence type="ECO:0008006" key="7">
    <source>
        <dbReference type="Google" id="ProtNLM"/>
    </source>
</evidence>
<feature type="domain" description="Calcium channel YVC1-like C-terminal transmembrane" evidence="4">
    <location>
        <begin position="418"/>
        <end position="556"/>
    </location>
</feature>
<feature type="domain" description="Calcium channel YVC1-like C-terminal transmembrane" evidence="4">
    <location>
        <begin position="241"/>
        <end position="381"/>
    </location>
</feature>
<evidence type="ECO:0000313" key="6">
    <source>
        <dbReference type="Proteomes" id="UP000283269"/>
    </source>
</evidence>
<dbReference type="OrthoDB" id="2373987at2759"/>
<name>A0A409XJS3_PSICY</name>
<feature type="transmembrane region" description="Helical" evidence="2">
    <location>
        <begin position="322"/>
        <end position="341"/>
    </location>
</feature>
<dbReference type="STRING" id="93625.A0A409XJS3"/>
<keyword evidence="2" id="KW-0812">Transmembrane</keyword>
<gene>
    <name evidence="5" type="ORF">CVT25_013932</name>
</gene>
<feature type="transmembrane region" description="Helical" evidence="2">
    <location>
        <begin position="288"/>
        <end position="310"/>
    </location>
</feature>
<dbReference type="Pfam" id="PF23317">
    <property type="entry name" value="YVC1_C"/>
    <property type="match status" value="2"/>
</dbReference>
<dbReference type="InterPro" id="IPR056336">
    <property type="entry name" value="YVC1_C"/>
</dbReference>
<evidence type="ECO:0000259" key="4">
    <source>
        <dbReference type="Pfam" id="PF23317"/>
    </source>
</evidence>
<feature type="region of interest" description="Disordered" evidence="1">
    <location>
        <begin position="750"/>
        <end position="776"/>
    </location>
</feature>
<proteinExistence type="predicted"/>
<organism evidence="5 6">
    <name type="scientific">Psilocybe cyanescens</name>
    <dbReference type="NCBI Taxonomy" id="93625"/>
    <lineage>
        <taxon>Eukaryota</taxon>
        <taxon>Fungi</taxon>
        <taxon>Dikarya</taxon>
        <taxon>Basidiomycota</taxon>
        <taxon>Agaricomycotina</taxon>
        <taxon>Agaricomycetes</taxon>
        <taxon>Agaricomycetidae</taxon>
        <taxon>Agaricales</taxon>
        <taxon>Agaricineae</taxon>
        <taxon>Strophariaceae</taxon>
        <taxon>Psilocybe</taxon>
    </lineage>
</organism>
<dbReference type="InParanoid" id="A0A409XJS3"/>
<feature type="transmembrane region" description="Helical" evidence="2">
    <location>
        <begin position="260"/>
        <end position="276"/>
    </location>
</feature>
<dbReference type="EMBL" id="NHYD01001492">
    <property type="protein sequence ID" value="PPQ91007.1"/>
    <property type="molecule type" value="Genomic_DNA"/>
</dbReference>
<protein>
    <recommendedName>
        <fullName evidence="7">Ion transport domain-containing protein</fullName>
    </recommendedName>
</protein>
<dbReference type="PANTHER" id="PTHR35859:SF1">
    <property type="entry name" value="NONSELECTIVE CATION CHANNEL PROTEIN"/>
    <property type="match status" value="1"/>
</dbReference>
<comment type="caution">
    <text evidence="5">The sequence shown here is derived from an EMBL/GenBank/DDBJ whole genome shotgun (WGS) entry which is preliminary data.</text>
</comment>
<feature type="compositionally biased region" description="Polar residues" evidence="1">
    <location>
        <begin position="661"/>
        <end position="677"/>
    </location>
</feature>
<dbReference type="Pfam" id="PF23190">
    <property type="entry name" value="LHD_TRPY1"/>
    <property type="match status" value="1"/>
</dbReference>
<evidence type="ECO:0000313" key="5">
    <source>
        <dbReference type="EMBL" id="PPQ91007.1"/>
    </source>
</evidence>
<feature type="region of interest" description="Disordered" evidence="1">
    <location>
        <begin position="617"/>
        <end position="725"/>
    </location>
</feature>
<dbReference type="InterPro" id="IPR056337">
    <property type="entry name" value="LHD_YVC1"/>
</dbReference>
<feature type="transmembrane region" description="Helical" evidence="2">
    <location>
        <begin position="422"/>
        <end position="441"/>
    </location>
</feature>
<reference evidence="5 6" key="1">
    <citation type="journal article" date="2018" name="Evol. Lett.">
        <title>Horizontal gene cluster transfer increased hallucinogenic mushroom diversity.</title>
        <authorList>
            <person name="Reynolds H.T."/>
            <person name="Vijayakumar V."/>
            <person name="Gluck-Thaler E."/>
            <person name="Korotkin H.B."/>
            <person name="Matheny P.B."/>
            <person name="Slot J.C."/>
        </authorList>
    </citation>
    <scope>NUCLEOTIDE SEQUENCE [LARGE SCALE GENOMIC DNA]</scope>
    <source>
        <strain evidence="5 6">2631</strain>
    </source>
</reference>
<feature type="transmembrane region" description="Helical" evidence="2">
    <location>
        <begin position="361"/>
        <end position="385"/>
    </location>
</feature>
<dbReference type="PANTHER" id="PTHR35859">
    <property type="entry name" value="NONSELECTIVE CATION CHANNEL PROTEIN"/>
    <property type="match status" value="1"/>
</dbReference>
<keyword evidence="2" id="KW-1133">Transmembrane helix</keyword>
<feature type="compositionally biased region" description="Low complexity" evidence="1">
    <location>
        <begin position="750"/>
        <end position="769"/>
    </location>
</feature>
<dbReference type="InterPro" id="IPR052971">
    <property type="entry name" value="TRP_calcium_channel"/>
</dbReference>
<feature type="transmembrane region" description="Helical" evidence="2">
    <location>
        <begin position="447"/>
        <end position="472"/>
    </location>
</feature>
<feature type="domain" description="YVC1 N-terminal linker helical" evidence="3">
    <location>
        <begin position="24"/>
        <end position="201"/>
    </location>
</feature>
<evidence type="ECO:0000259" key="3">
    <source>
        <dbReference type="Pfam" id="PF23190"/>
    </source>
</evidence>
<evidence type="ECO:0000256" key="2">
    <source>
        <dbReference type="SAM" id="Phobius"/>
    </source>
</evidence>
<feature type="compositionally biased region" description="Polar residues" evidence="1">
    <location>
        <begin position="696"/>
        <end position="724"/>
    </location>
</feature>
<dbReference type="Proteomes" id="UP000283269">
    <property type="component" value="Unassembled WGS sequence"/>
</dbReference>
<keyword evidence="2" id="KW-0472">Membrane</keyword>
<dbReference type="AlphaFoldDB" id="A0A409XJS3"/>
<evidence type="ECO:0000256" key="1">
    <source>
        <dbReference type="SAM" id="MobiDB-lite"/>
    </source>
</evidence>
<feature type="transmembrane region" description="Helical" evidence="2">
    <location>
        <begin position="235"/>
        <end position="253"/>
    </location>
</feature>
<keyword evidence="6" id="KW-1185">Reference proteome</keyword>